<dbReference type="Proteomes" id="UP001235064">
    <property type="component" value="Unassembled WGS sequence"/>
</dbReference>
<keyword evidence="2" id="KW-1185">Reference proteome</keyword>
<gene>
    <name evidence="1" type="ORF">QSV35_15045</name>
</gene>
<name>A0ABT7N1V5_9MICO</name>
<proteinExistence type="predicted"/>
<comment type="caution">
    <text evidence="1">The sequence shown here is derived from an EMBL/GenBank/DDBJ whole genome shotgun (WGS) entry which is preliminary data.</text>
</comment>
<dbReference type="RefSeq" id="WP_286289624.1">
    <property type="nucleotide sequence ID" value="NZ_JASXSZ010000005.1"/>
</dbReference>
<evidence type="ECO:0000313" key="2">
    <source>
        <dbReference type="Proteomes" id="UP001235064"/>
    </source>
</evidence>
<reference evidence="1 2" key="1">
    <citation type="submission" date="2023-06" db="EMBL/GenBank/DDBJ databases">
        <title>Microbacterium sp. nov., isolated from a waste landfill.</title>
        <authorList>
            <person name="Wen W."/>
        </authorList>
    </citation>
    <scope>NUCLEOTIDE SEQUENCE [LARGE SCALE GENOMIC DNA]</scope>
    <source>
        <strain evidence="1 2">ASV49</strain>
    </source>
</reference>
<sequence length="59" mass="6587">MDRAAMFGLLREFAENLFERLAALAPLPVAMDAHQAKPAPVDWDAELVQLLDQERHAAD</sequence>
<dbReference type="EMBL" id="JASXSZ010000005">
    <property type="protein sequence ID" value="MDL9980656.1"/>
    <property type="molecule type" value="Genomic_DNA"/>
</dbReference>
<evidence type="ECO:0000313" key="1">
    <source>
        <dbReference type="EMBL" id="MDL9980656.1"/>
    </source>
</evidence>
<accession>A0ABT7N1V5</accession>
<protein>
    <submittedName>
        <fullName evidence="1">Uncharacterized protein</fullName>
    </submittedName>
</protein>
<organism evidence="1 2">
    <name type="scientific">Microbacterium candidum</name>
    <dbReference type="NCBI Taxonomy" id="3041922"/>
    <lineage>
        <taxon>Bacteria</taxon>
        <taxon>Bacillati</taxon>
        <taxon>Actinomycetota</taxon>
        <taxon>Actinomycetes</taxon>
        <taxon>Micrococcales</taxon>
        <taxon>Microbacteriaceae</taxon>
        <taxon>Microbacterium</taxon>
    </lineage>
</organism>